<dbReference type="AlphaFoldDB" id="A0A848IH25"/>
<organism evidence="1 2">
    <name type="scientific">Paraburkholderia polaris</name>
    <dbReference type="NCBI Taxonomy" id="2728848"/>
    <lineage>
        <taxon>Bacteria</taxon>
        <taxon>Pseudomonadati</taxon>
        <taxon>Pseudomonadota</taxon>
        <taxon>Betaproteobacteria</taxon>
        <taxon>Burkholderiales</taxon>
        <taxon>Burkholderiaceae</taxon>
        <taxon>Paraburkholderia</taxon>
    </lineage>
</organism>
<sequence>MLEQQKNKTLTPVDLRLSNGDTIAQTLHGLLVCDGELIPPLFDPTYALPESAAAAEGSVHA</sequence>
<dbReference type="Proteomes" id="UP000544134">
    <property type="component" value="Unassembled WGS sequence"/>
</dbReference>
<keyword evidence="2" id="KW-1185">Reference proteome</keyword>
<protein>
    <submittedName>
        <fullName evidence="1">Uncharacterized protein</fullName>
    </submittedName>
</protein>
<reference evidence="1 2" key="1">
    <citation type="submission" date="2020-04" db="EMBL/GenBank/DDBJ databases">
        <title>Paraburkholderia sp. RP-4-7 isolated from soil.</title>
        <authorList>
            <person name="Dahal R.H."/>
        </authorList>
    </citation>
    <scope>NUCLEOTIDE SEQUENCE [LARGE SCALE GENOMIC DNA]</scope>
    <source>
        <strain evidence="1 2">RP-4-7</strain>
    </source>
</reference>
<gene>
    <name evidence="1" type="ORF">HHL24_21200</name>
</gene>
<proteinExistence type="predicted"/>
<dbReference type="RefSeq" id="WP_169487368.1">
    <property type="nucleotide sequence ID" value="NZ_JABBGJ010000022.1"/>
</dbReference>
<evidence type="ECO:0000313" key="1">
    <source>
        <dbReference type="EMBL" id="NMM00443.1"/>
    </source>
</evidence>
<accession>A0A848IH25</accession>
<comment type="caution">
    <text evidence="1">The sequence shown here is derived from an EMBL/GenBank/DDBJ whole genome shotgun (WGS) entry which is preliminary data.</text>
</comment>
<evidence type="ECO:0000313" key="2">
    <source>
        <dbReference type="Proteomes" id="UP000544134"/>
    </source>
</evidence>
<dbReference type="EMBL" id="JABBGJ010000022">
    <property type="protein sequence ID" value="NMM00443.1"/>
    <property type="molecule type" value="Genomic_DNA"/>
</dbReference>
<name>A0A848IH25_9BURK</name>